<evidence type="ECO:0000256" key="3">
    <source>
        <dbReference type="ARBA" id="ARBA00023136"/>
    </source>
</evidence>
<comment type="subcellular location">
    <subcellularLocation>
        <location evidence="1">Membrane</location>
    </subcellularLocation>
</comment>
<accession>A0A2X0J9F3</accession>
<dbReference type="SUPFAM" id="SSF117892">
    <property type="entry name" value="Band 7/SPFH domain"/>
    <property type="match status" value="1"/>
</dbReference>
<dbReference type="GO" id="GO:0005886">
    <property type="term" value="C:plasma membrane"/>
    <property type="evidence" value="ECO:0007669"/>
    <property type="project" value="TreeGrafter"/>
</dbReference>
<dbReference type="RefSeq" id="WP_111502291.1">
    <property type="nucleotide sequence ID" value="NZ_QKYN01000072.1"/>
</dbReference>
<dbReference type="GO" id="GO:0002020">
    <property type="term" value="F:protease binding"/>
    <property type="evidence" value="ECO:0007669"/>
    <property type="project" value="TreeGrafter"/>
</dbReference>
<feature type="compositionally biased region" description="Polar residues" evidence="4">
    <location>
        <begin position="375"/>
        <end position="385"/>
    </location>
</feature>
<dbReference type="CDD" id="cd03399">
    <property type="entry name" value="SPFH_flotillin"/>
    <property type="match status" value="1"/>
</dbReference>
<dbReference type="OrthoDB" id="9786220at2"/>
<dbReference type="Proteomes" id="UP000248889">
    <property type="component" value="Unassembled WGS sequence"/>
</dbReference>
<feature type="region of interest" description="Disordered" evidence="4">
    <location>
        <begin position="358"/>
        <end position="385"/>
    </location>
</feature>
<dbReference type="EMBL" id="QKYN01000072">
    <property type="protein sequence ID" value="RAG84108.1"/>
    <property type="molecule type" value="Genomic_DNA"/>
</dbReference>
<organism evidence="6 7">
    <name type="scientific">Streptacidiphilus pinicola</name>
    <dbReference type="NCBI Taxonomy" id="2219663"/>
    <lineage>
        <taxon>Bacteria</taxon>
        <taxon>Bacillati</taxon>
        <taxon>Actinomycetota</taxon>
        <taxon>Actinomycetes</taxon>
        <taxon>Kitasatosporales</taxon>
        <taxon>Streptomycetaceae</taxon>
        <taxon>Streptacidiphilus</taxon>
    </lineage>
</organism>
<reference evidence="6 7" key="1">
    <citation type="submission" date="2018-06" db="EMBL/GenBank/DDBJ databases">
        <title>Streptacidiphilus pinicola sp. nov., isolated from pine grove soil.</title>
        <authorList>
            <person name="Roh S.G."/>
            <person name="Park S."/>
            <person name="Kim M.-K."/>
            <person name="Yun B.-R."/>
            <person name="Park J."/>
            <person name="Kim M.J."/>
            <person name="Kim Y.S."/>
            <person name="Kim S.B."/>
        </authorList>
    </citation>
    <scope>NUCLEOTIDE SEQUENCE [LARGE SCALE GENOMIC DNA]</scope>
    <source>
        <strain evidence="6 7">MMS16-CNU450</strain>
    </source>
</reference>
<dbReference type="SMART" id="SM00244">
    <property type="entry name" value="PHB"/>
    <property type="match status" value="1"/>
</dbReference>
<evidence type="ECO:0000259" key="5">
    <source>
        <dbReference type="SMART" id="SM00244"/>
    </source>
</evidence>
<protein>
    <submittedName>
        <fullName evidence="6">Flotillin</fullName>
    </submittedName>
</protein>
<dbReference type="InterPro" id="IPR036013">
    <property type="entry name" value="Band_7/SPFH_dom_sf"/>
</dbReference>
<evidence type="ECO:0000256" key="4">
    <source>
        <dbReference type="SAM" id="MobiDB-lite"/>
    </source>
</evidence>
<dbReference type="GO" id="GO:0072659">
    <property type="term" value="P:protein localization to plasma membrane"/>
    <property type="evidence" value="ECO:0007669"/>
    <property type="project" value="TreeGrafter"/>
</dbReference>
<sequence>MFGYRVPAPDEAMLISGGRRGLEGAPFRVVTGHGKFVLPVFRKTRFLTLAMCESEVAETCVTRQGIALTVRAVIAFKVGNDHESIVNAGQRFLSDQDQMSVLTGRIFAGHLRSIIGSMTVEEIVTERQKLATEVLETSKAEMAKIGLVVDSLQIQSIDDGDAGYIAAMSAPHKAAIKRAAQVAQAQATQAAAEAEQAAARNQAEYARQTAVVKAEYTAEIDRAQAQAAQAGPLAAAHAQQEVLTAQTELAQRAAELRQQQLVAEIVKPAEAEAERIRVLALAEAERMKIQAEAAASHDRVALDRMLIDQLPQIVKEAAGGLAGANVNVLNGADGLGEIAAGLVGQGLTILDSVRRNLGAPTGNGDEHANGKPTRKQLNSGQIDVD</sequence>
<name>A0A2X0J9F3_9ACTN</name>
<dbReference type="Pfam" id="PF01145">
    <property type="entry name" value="Band_7"/>
    <property type="match status" value="1"/>
</dbReference>
<evidence type="ECO:0000256" key="1">
    <source>
        <dbReference type="ARBA" id="ARBA00004370"/>
    </source>
</evidence>
<comment type="caution">
    <text evidence="6">The sequence shown here is derived from an EMBL/GenBank/DDBJ whole genome shotgun (WGS) entry which is preliminary data.</text>
</comment>
<keyword evidence="7" id="KW-1185">Reference proteome</keyword>
<evidence type="ECO:0000313" key="7">
    <source>
        <dbReference type="Proteomes" id="UP000248889"/>
    </source>
</evidence>
<dbReference type="Gene3D" id="3.30.479.30">
    <property type="entry name" value="Band 7 domain"/>
    <property type="match status" value="1"/>
</dbReference>
<evidence type="ECO:0000313" key="6">
    <source>
        <dbReference type="EMBL" id="RAG84108.1"/>
    </source>
</evidence>
<dbReference type="PANTHER" id="PTHR13806:SF46">
    <property type="entry name" value="FLOTILLIN-1-RELATED"/>
    <property type="match status" value="1"/>
</dbReference>
<comment type="similarity">
    <text evidence="2">Belongs to the band 7/mec-2 family. Flotillin subfamily.</text>
</comment>
<feature type="domain" description="Band 7" evidence="5">
    <location>
        <begin position="2"/>
        <end position="172"/>
    </location>
</feature>
<keyword evidence="3" id="KW-0472">Membrane</keyword>
<proteinExistence type="inferred from homology"/>
<gene>
    <name evidence="6" type="ORF">DN069_18910</name>
</gene>
<dbReference type="AlphaFoldDB" id="A0A2X0J9F3"/>
<dbReference type="InterPro" id="IPR001107">
    <property type="entry name" value="Band_7"/>
</dbReference>
<evidence type="ECO:0000256" key="2">
    <source>
        <dbReference type="ARBA" id="ARBA00007161"/>
    </source>
</evidence>
<dbReference type="InterPro" id="IPR027705">
    <property type="entry name" value="Flotillin_fam"/>
</dbReference>
<dbReference type="PANTHER" id="PTHR13806">
    <property type="entry name" value="FLOTILLIN-RELATED"/>
    <property type="match status" value="1"/>
</dbReference>